<dbReference type="InterPro" id="IPR000994">
    <property type="entry name" value="Pept_M24"/>
</dbReference>
<dbReference type="PANTHER" id="PTHR43330:SF27">
    <property type="entry name" value="METHIONINE AMINOPEPTIDASE"/>
    <property type="match status" value="1"/>
</dbReference>
<gene>
    <name evidence="9" type="primary">map_2</name>
    <name evidence="6" type="synonym">map</name>
    <name evidence="9" type="ORF">TAE01_21080</name>
</gene>
<dbReference type="GO" id="GO:0006508">
    <property type="term" value="P:proteolysis"/>
    <property type="evidence" value="ECO:0007669"/>
    <property type="project" value="UniProtKB-KW"/>
</dbReference>
<dbReference type="GO" id="GO:0005829">
    <property type="term" value="C:cytosol"/>
    <property type="evidence" value="ECO:0007669"/>
    <property type="project" value="TreeGrafter"/>
</dbReference>
<feature type="domain" description="Peptidase M24" evidence="8">
    <location>
        <begin position="18"/>
        <end position="253"/>
    </location>
</feature>
<dbReference type="InterPro" id="IPR036005">
    <property type="entry name" value="Creatinase/aminopeptidase-like"/>
</dbReference>
<feature type="binding site" evidence="6">
    <location>
        <position position="190"/>
    </location>
    <ligand>
        <name>substrate</name>
    </ligand>
</feature>
<dbReference type="GO" id="GO:0070006">
    <property type="term" value="F:metalloaminopeptidase activity"/>
    <property type="evidence" value="ECO:0007669"/>
    <property type="project" value="UniProtKB-UniRule"/>
</dbReference>
<keyword evidence="2 6" id="KW-0031">Aminopeptidase</keyword>
<evidence type="ECO:0000256" key="4">
    <source>
        <dbReference type="ARBA" id="ARBA00022723"/>
    </source>
</evidence>
<protein>
    <recommendedName>
        <fullName evidence="6 7">Methionine aminopeptidase</fullName>
        <shortName evidence="6">MAP</shortName>
        <shortName evidence="6">MetAP</shortName>
        <ecNumber evidence="6 7">3.4.11.18</ecNumber>
    </recommendedName>
    <alternativeName>
        <fullName evidence="6">Peptidase M</fullName>
    </alternativeName>
</protein>
<reference evidence="9 10" key="1">
    <citation type="submission" date="2019-07" db="EMBL/GenBank/DDBJ databases">
        <title>Whole genome shotgun sequence of Terrabacter aerolatus NBRC 106305.</title>
        <authorList>
            <person name="Hosoyama A."/>
            <person name="Uohara A."/>
            <person name="Ohji S."/>
            <person name="Ichikawa N."/>
        </authorList>
    </citation>
    <scope>NUCLEOTIDE SEQUENCE [LARGE SCALE GENOMIC DNA]</scope>
    <source>
        <strain evidence="9 10">NBRC 106305</strain>
    </source>
</reference>
<dbReference type="OrthoDB" id="9802055at2"/>
<evidence type="ECO:0000256" key="3">
    <source>
        <dbReference type="ARBA" id="ARBA00022670"/>
    </source>
</evidence>
<dbReference type="PRINTS" id="PR00599">
    <property type="entry name" value="MAPEPTIDASE"/>
</dbReference>
<feature type="binding site" evidence="6">
    <location>
        <position position="247"/>
    </location>
    <ligand>
        <name>a divalent metal cation</name>
        <dbReference type="ChEBI" id="CHEBI:60240"/>
        <label>2</label>
        <note>catalytic</note>
    </ligand>
</feature>
<feature type="binding site" evidence="6">
    <location>
        <position position="111"/>
    </location>
    <ligand>
        <name>a divalent metal cation</name>
        <dbReference type="ChEBI" id="CHEBI:60240"/>
        <label>2</label>
        <note>catalytic</note>
    </ligand>
</feature>
<comment type="subunit">
    <text evidence="6">Monomer.</text>
</comment>
<dbReference type="InterPro" id="IPR002467">
    <property type="entry name" value="Pept_M24A_MAP1"/>
</dbReference>
<dbReference type="Gene3D" id="3.90.230.10">
    <property type="entry name" value="Creatinase/methionine aminopeptidase superfamily"/>
    <property type="match status" value="1"/>
</dbReference>
<evidence type="ECO:0000256" key="5">
    <source>
        <dbReference type="ARBA" id="ARBA00022801"/>
    </source>
</evidence>
<dbReference type="PANTHER" id="PTHR43330">
    <property type="entry name" value="METHIONINE AMINOPEPTIDASE"/>
    <property type="match status" value="1"/>
</dbReference>
<dbReference type="InterPro" id="IPR001714">
    <property type="entry name" value="Pept_M24_MAP"/>
</dbReference>
<organism evidence="9 10">
    <name type="scientific">Terrabacter aerolatus</name>
    <dbReference type="NCBI Taxonomy" id="422442"/>
    <lineage>
        <taxon>Bacteria</taxon>
        <taxon>Bacillati</taxon>
        <taxon>Actinomycetota</taxon>
        <taxon>Actinomycetes</taxon>
        <taxon>Micrococcales</taxon>
        <taxon>Intrasporangiaceae</taxon>
        <taxon>Terrabacter</taxon>
    </lineage>
</organism>
<comment type="cofactor">
    <cofactor evidence="6">
        <name>Co(2+)</name>
        <dbReference type="ChEBI" id="CHEBI:48828"/>
    </cofactor>
    <cofactor evidence="6">
        <name>Zn(2+)</name>
        <dbReference type="ChEBI" id="CHEBI:29105"/>
    </cofactor>
    <cofactor evidence="6">
        <name>Mn(2+)</name>
        <dbReference type="ChEBI" id="CHEBI:29035"/>
    </cofactor>
    <cofactor evidence="6">
        <name>Fe(2+)</name>
        <dbReference type="ChEBI" id="CHEBI:29033"/>
    </cofactor>
    <text evidence="6">Binds 2 divalent metal cations per subunit. Has a high-affinity and a low affinity metal-binding site. The true nature of the physiological cofactor is under debate. The enzyme is active with cobalt, zinc, manganese or divalent iron ions. Most likely, methionine aminopeptidases function as mononuclear Fe(2+)-metalloproteases under physiological conditions, and the catalytically relevant metal-binding site has been assigned to the histidine-containing high-affinity site.</text>
</comment>
<dbReference type="EC" id="3.4.11.18" evidence="6 7"/>
<keyword evidence="10" id="KW-1185">Reference proteome</keyword>
<feature type="binding site" evidence="6">
    <location>
        <position position="111"/>
    </location>
    <ligand>
        <name>a divalent metal cation</name>
        <dbReference type="ChEBI" id="CHEBI:60240"/>
        <label>1</label>
    </ligand>
</feature>
<dbReference type="GO" id="GO:0004239">
    <property type="term" value="F:initiator methionyl aminopeptidase activity"/>
    <property type="evidence" value="ECO:0007669"/>
    <property type="project" value="UniProtKB-UniRule"/>
</dbReference>
<evidence type="ECO:0000256" key="6">
    <source>
        <dbReference type="HAMAP-Rule" id="MF_01974"/>
    </source>
</evidence>
<dbReference type="GO" id="GO:0046872">
    <property type="term" value="F:metal ion binding"/>
    <property type="evidence" value="ECO:0007669"/>
    <property type="project" value="UniProtKB-UniRule"/>
</dbReference>
<evidence type="ECO:0000256" key="1">
    <source>
        <dbReference type="ARBA" id="ARBA00002521"/>
    </source>
</evidence>
<feature type="binding site" evidence="6">
    <location>
        <position position="100"/>
    </location>
    <ligand>
        <name>a divalent metal cation</name>
        <dbReference type="ChEBI" id="CHEBI:60240"/>
        <label>1</label>
    </ligand>
</feature>
<comment type="function">
    <text evidence="1 6">Removes the N-terminal methionine from nascent proteins. The N-terminal methionine is often cleaved when the second residue in the primary sequence is small and uncharged (Met-Ala-, Cys, Gly, Pro, Ser, Thr, or Val). Requires deformylation of the N(alpha)-formylated initiator methionine before it can be hydrolyzed.</text>
</comment>
<dbReference type="PROSITE" id="PS00680">
    <property type="entry name" value="MAP_1"/>
    <property type="match status" value="1"/>
</dbReference>
<dbReference type="RefSeq" id="WP_147066134.1">
    <property type="nucleotide sequence ID" value="NZ_BAAARO010000016.1"/>
</dbReference>
<keyword evidence="5 6" id="KW-0378">Hydrolase</keyword>
<dbReference type="AlphaFoldDB" id="A0A512D1F5"/>
<dbReference type="HAMAP" id="MF_01974">
    <property type="entry name" value="MetAP_1"/>
    <property type="match status" value="1"/>
</dbReference>
<feature type="binding site" evidence="6">
    <location>
        <position position="216"/>
    </location>
    <ligand>
        <name>a divalent metal cation</name>
        <dbReference type="ChEBI" id="CHEBI:60240"/>
        <label>2</label>
        <note>catalytic</note>
    </ligand>
</feature>
<dbReference type="SUPFAM" id="SSF55920">
    <property type="entry name" value="Creatinase/aminopeptidase"/>
    <property type="match status" value="1"/>
</dbReference>
<keyword evidence="3 6" id="KW-0645">Protease</keyword>
<evidence type="ECO:0000313" key="9">
    <source>
        <dbReference type="EMBL" id="GEO30298.1"/>
    </source>
</evidence>
<comment type="caution">
    <text evidence="9">The sequence shown here is derived from an EMBL/GenBank/DDBJ whole genome shotgun (WGS) entry which is preliminary data.</text>
</comment>
<keyword evidence="4 6" id="KW-0479">Metal-binding</keyword>
<feature type="binding site" evidence="6">
    <location>
        <position position="183"/>
    </location>
    <ligand>
        <name>a divalent metal cation</name>
        <dbReference type="ChEBI" id="CHEBI:60240"/>
        <label>2</label>
        <note>catalytic</note>
    </ligand>
</feature>
<feature type="binding site" evidence="6">
    <location>
        <position position="247"/>
    </location>
    <ligand>
        <name>a divalent metal cation</name>
        <dbReference type="ChEBI" id="CHEBI:60240"/>
        <label>1</label>
    </ligand>
</feature>
<feature type="binding site" evidence="6">
    <location>
        <position position="83"/>
    </location>
    <ligand>
        <name>substrate</name>
    </ligand>
</feature>
<sequence length="284" mass="30000">MFGRRNRLQGRTDEQLLLMREAGLLVGRTLELLAAEVRPGMTTLELDRLAEEFIRSNGGIPNFQLVPGYRHTLCTSVNDEVVHGIPGPRVLEAGDIVSVDCGAEVKGWNGDAAFTAVVGGREAGRPEDLALIDATEASLYAGIAAMQVGGRLFAVGDAVEASIEAAAERDGHTYGVIDEYVGHGIGTEMHMDPQIPNYAVRETGPKLVDGFTGAIEPMVTLGGIDTKVLADDWTVVTLDGTRAAHWEHSVAVRQDGLWILTAVDGGKAALEAAGAAYAPLDATA</sequence>
<comment type="catalytic activity">
    <reaction evidence="6 7">
        <text>Release of N-terminal amino acids, preferentially methionine, from peptides and arylamides.</text>
        <dbReference type="EC" id="3.4.11.18"/>
    </reaction>
</comment>
<name>A0A512D1F5_9MICO</name>
<dbReference type="Proteomes" id="UP000321534">
    <property type="component" value="Unassembled WGS sequence"/>
</dbReference>
<comment type="similarity">
    <text evidence="6">Belongs to the peptidase M24A family. Methionine aminopeptidase type 1 subfamily.</text>
</comment>
<evidence type="ECO:0000259" key="8">
    <source>
        <dbReference type="Pfam" id="PF00557"/>
    </source>
</evidence>
<evidence type="ECO:0000256" key="2">
    <source>
        <dbReference type="ARBA" id="ARBA00022438"/>
    </source>
</evidence>
<dbReference type="EMBL" id="BJYX01000009">
    <property type="protein sequence ID" value="GEO30298.1"/>
    <property type="molecule type" value="Genomic_DNA"/>
</dbReference>
<evidence type="ECO:0000313" key="10">
    <source>
        <dbReference type="Proteomes" id="UP000321534"/>
    </source>
</evidence>
<dbReference type="CDD" id="cd01086">
    <property type="entry name" value="MetAP1"/>
    <property type="match status" value="1"/>
</dbReference>
<proteinExistence type="inferred from homology"/>
<evidence type="ECO:0000256" key="7">
    <source>
        <dbReference type="RuleBase" id="RU003653"/>
    </source>
</evidence>
<dbReference type="NCBIfam" id="TIGR00500">
    <property type="entry name" value="met_pdase_I"/>
    <property type="match status" value="1"/>
</dbReference>
<dbReference type="Pfam" id="PF00557">
    <property type="entry name" value="Peptidase_M24"/>
    <property type="match status" value="1"/>
</dbReference>
<accession>A0A512D1F5</accession>